<accession>A0A164UTD7</accession>
<dbReference type="OMA" id="VLSWQES"/>
<dbReference type="PANTHER" id="PTHR35758">
    <property type="entry name" value="TRANSMEMBRANE PROTEIN"/>
    <property type="match status" value="1"/>
</dbReference>
<evidence type="ECO:0000256" key="1">
    <source>
        <dbReference type="SAM" id="Phobius"/>
    </source>
</evidence>
<keyword evidence="4" id="KW-1185">Reference proteome</keyword>
<feature type="transmembrane region" description="Helical" evidence="1">
    <location>
        <begin position="20"/>
        <end position="37"/>
    </location>
</feature>
<feature type="transmembrane region" description="Helical" evidence="1">
    <location>
        <begin position="58"/>
        <end position="75"/>
    </location>
</feature>
<reference evidence="2" key="1">
    <citation type="journal article" date="2016" name="Nat. Genet.">
        <title>A high-quality carrot genome assembly provides new insights into carotenoid accumulation and asterid genome evolution.</title>
        <authorList>
            <person name="Iorizzo M."/>
            <person name="Ellison S."/>
            <person name="Senalik D."/>
            <person name="Zeng P."/>
            <person name="Satapoomin P."/>
            <person name="Huang J."/>
            <person name="Bowman M."/>
            <person name="Iovene M."/>
            <person name="Sanseverino W."/>
            <person name="Cavagnaro P."/>
            <person name="Yildiz M."/>
            <person name="Macko-Podgorni A."/>
            <person name="Moranska E."/>
            <person name="Grzebelus E."/>
            <person name="Grzebelus D."/>
            <person name="Ashrafi H."/>
            <person name="Zheng Z."/>
            <person name="Cheng S."/>
            <person name="Spooner D."/>
            <person name="Van Deynze A."/>
            <person name="Simon P."/>
        </authorList>
    </citation>
    <scope>NUCLEOTIDE SEQUENCE [LARGE SCALE GENOMIC DNA]</scope>
    <source>
        <tissue evidence="2">Leaf</tissue>
    </source>
</reference>
<dbReference type="EMBL" id="CP093349">
    <property type="protein sequence ID" value="WOH10849.1"/>
    <property type="molecule type" value="Genomic_DNA"/>
</dbReference>
<sequence>MAIYDEYTSQTSSSSSQRAVAMILALVTAVVLSPFYLNSSSDKFSRTRSYESKWSSGFVLPVLLAGLIVAIKTTNNNCSESTRRGVQGQFRADSGEVPVSQTLRTGNSSWGLAALLVALIFLLSCQNSAQHFFWR</sequence>
<keyword evidence="1" id="KW-1133">Transmembrane helix</keyword>
<dbReference type="AlphaFoldDB" id="A0A164UTD7"/>
<keyword evidence="1" id="KW-0812">Transmembrane</keyword>
<keyword evidence="1" id="KW-0472">Membrane</keyword>
<evidence type="ECO:0000313" key="3">
    <source>
        <dbReference type="EMBL" id="WOH10849.1"/>
    </source>
</evidence>
<dbReference type="PANTHER" id="PTHR35758:SF1">
    <property type="entry name" value="SERINE RICH PROTEIN"/>
    <property type="match status" value="1"/>
</dbReference>
<gene>
    <name evidence="2" type="ORF">DCAR_026413</name>
    <name evidence="3" type="ORF">DCAR_0730323</name>
</gene>
<evidence type="ECO:0000313" key="4">
    <source>
        <dbReference type="Proteomes" id="UP000077755"/>
    </source>
</evidence>
<protein>
    <submittedName>
        <fullName evidence="2">Uncharacterized protein</fullName>
    </submittedName>
</protein>
<dbReference type="Gramene" id="KZM89338">
    <property type="protein sequence ID" value="KZM89338"/>
    <property type="gene ID" value="DCAR_026413"/>
</dbReference>
<evidence type="ECO:0000313" key="2">
    <source>
        <dbReference type="EMBL" id="KZM89338.1"/>
    </source>
</evidence>
<dbReference type="EMBL" id="LNRQ01000007">
    <property type="protein sequence ID" value="KZM89338.1"/>
    <property type="molecule type" value="Genomic_DNA"/>
</dbReference>
<proteinExistence type="predicted"/>
<dbReference type="Proteomes" id="UP000077755">
    <property type="component" value="Chromosome 7"/>
</dbReference>
<reference evidence="3" key="2">
    <citation type="submission" date="2022-03" db="EMBL/GenBank/DDBJ databases">
        <title>Draft title - Genomic analysis of global carrot germplasm unveils the trajectory of domestication and the origin of high carotenoid orange carrot.</title>
        <authorList>
            <person name="Iorizzo M."/>
            <person name="Ellison S."/>
            <person name="Senalik D."/>
            <person name="Macko-Podgorni A."/>
            <person name="Grzebelus D."/>
            <person name="Bostan H."/>
            <person name="Rolling W."/>
            <person name="Curaba J."/>
            <person name="Simon P."/>
        </authorList>
    </citation>
    <scope>NUCLEOTIDE SEQUENCE</scope>
    <source>
        <tissue evidence="3">Leaf</tissue>
    </source>
</reference>
<feature type="transmembrane region" description="Helical" evidence="1">
    <location>
        <begin position="108"/>
        <end position="125"/>
    </location>
</feature>
<organism evidence="2">
    <name type="scientific">Daucus carota subsp. sativus</name>
    <name type="common">Carrot</name>
    <dbReference type="NCBI Taxonomy" id="79200"/>
    <lineage>
        <taxon>Eukaryota</taxon>
        <taxon>Viridiplantae</taxon>
        <taxon>Streptophyta</taxon>
        <taxon>Embryophyta</taxon>
        <taxon>Tracheophyta</taxon>
        <taxon>Spermatophyta</taxon>
        <taxon>Magnoliopsida</taxon>
        <taxon>eudicotyledons</taxon>
        <taxon>Gunneridae</taxon>
        <taxon>Pentapetalae</taxon>
        <taxon>asterids</taxon>
        <taxon>campanulids</taxon>
        <taxon>Apiales</taxon>
        <taxon>Apiaceae</taxon>
        <taxon>Apioideae</taxon>
        <taxon>Scandiceae</taxon>
        <taxon>Daucinae</taxon>
        <taxon>Daucus</taxon>
        <taxon>Daucus sect. Daucus</taxon>
    </lineage>
</organism>
<name>A0A164UTD7_DAUCS</name>